<sequence length="204" mass="22543">MNLATLRQGVEAHAIRLAKPIPTPLRSSFHLNQAGQEFMRETQVRRLSQTFDVQANVSTYTLSGLILDVPTAYHNGIALTKTSISDLDAQGTDWRAAKGKPEWYFMQDPKTFRPWPTPDTALVAGFVADVIRGWDTNLSADADDPEAVNGLPAKYHHALIFRAVWEMFGEAAMLVRYQELAALAIADASKEFSSAASGPGYRYL</sequence>
<dbReference type="Pfam" id="PF24175">
    <property type="entry name" value="SU10_adaptor"/>
    <property type="match status" value="1"/>
</dbReference>
<dbReference type="Proteomes" id="UP000703893">
    <property type="component" value="Unassembled WGS sequence"/>
</dbReference>
<dbReference type="EMBL" id="VGJX01000049">
    <property type="protein sequence ID" value="MBM3273792.1"/>
    <property type="molecule type" value="Genomic_DNA"/>
</dbReference>
<proteinExistence type="predicted"/>
<dbReference type="AlphaFoldDB" id="A0A937X3X1"/>
<name>A0A937X3X1_9BACT</name>
<organism evidence="1 2">
    <name type="scientific">Candidatus Tanganyikabacteria bacterium</name>
    <dbReference type="NCBI Taxonomy" id="2961651"/>
    <lineage>
        <taxon>Bacteria</taxon>
        <taxon>Bacillati</taxon>
        <taxon>Candidatus Sericytochromatia</taxon>
        <taxon>Candidatus Tanganyikabacteria</taxon>
    </lineage>
</organism>
<accession>A0A937X3X1</accession>
<reference evidence="1 2" key="1">
    <citation type="submission" date="2019-03" db="EMBL/GenBank/DDBJ databases">
        <title>Lake Tanganyika Metagenome-Assembled Genomes (MAGs).</title>
        <authorList>
            <person name="Tran P."/>
        </authorList>
    </citation>
    <scope>NUCLEOTIDE SEQUENCE [LARGE SCALE GENOMIC DNA]</scope>
    <source>
        <strain evidence="1">K_DeepCast_65m_m2_236</strain>
    </source>
</reference>
<comment type="caution">
    <text evidence="1">The sequence shown here is derived from an EMBL/GenBank/DDBJ whole genome shotgun (WGS) entry which is preliminary data.</text>
</comment>
<evidence type="ECO:0000313" key="1">
    <source>
        <dbReference type="EMBL" id="MBM3273792.1"/>
    </source>
</evidence>
<protein>
    <submittedName>
        <fullName evidence="1">Uncharacterized protein</fullName>
    </submittedName>
</protein>
<dbReference type="InterPro" id="IPR056209">
    <property type="entry name" value="SU10_adaptor"/>
</dbReference>
<evidence type="ECO:0000313" key="2">
    <source>
        <dbReference type="Proteomes" id="UP000703893"/>
    </source>
</evidence>
<gene>
    <name evidence="1" type="ORF">FJZ00_01470</name>
</gene>